<evidence type="ECO:0000256" key="5">
    <source>
        <dbReference type="ARBA" id="ARBA00012264"/>
    </source>
</evidence>
<evidence type="ECO:0000313" key="16">
    <source>
        <dbReference type="EMBL" id="CAH1775740.1"/>
    </source>
</evidence>
<comment type="cofactor">
    <cofactor evidence="1">
        <name>Fe(2+)</name>
        <dbReference type="ChEBI" id="CHEBI:29033"/>
    </cofactor>
</comment>
<evidence type="ECO:0000256" key="4">
    <source>
        <dbReference type="ARBA" id="ARBA00004427"/>
    </source>
</evidence>
<organism evidence="16 17">
    <name type="scientific">Owenia fusiformis</name>
    <name type="common">Polychaete worm</name>
    <dbReference type="NCBI Taxonomy" id="6347"/>
    <lineage>
        <taxon>Eukaryota</taxon>
        <taxon>Metazoa</taxon>
        <taxon>Spiralia</taxon>
        <taxon>Lophotrochozoa</taxon>
        <taxon>Annelida</taxon>
        <taxon>Polychaeta</taxon>
        <taxon>Sedentaria</taxon>
        <taxon>Canalipalpata</taxon>
        <taxon>Sabellida</taxon>
        <taxon>Oweniida</taxon>
        <taxon>Oweniidae</taxon>
        <taxon>Owenia</taxon>
    </lineage>
</organism>
<dbReference type="Gene3D" id="3.90.550.10">
    <property type="entry name" value="Spore Coat Polysaccharide Biosynthesis Protein SpsA, Chain A"/>
    <property type="match status" value="1"/>
</dbReference>
<keyword evidence="17" id="KW-1185">Reference proteome</keyword>
<keyword evidence="13" id="KW-0472">Membrane</keyword>
<evidence type="ECO:0000256" key="1">
    <source>
        <dbReference type="ARBA" id="ARBA00001954"/>
    </source>
</evidence>
<evidence type="ECO:0000256" key="13">
    <source>
        <dbReference type="ARBA" id="ARBA00023136"/>
    </source>
</evidence>
<evidence type="ECO:0000256" key="8">
    <source>
        <dbReference type="ARBA" id="ARBA00022824"/>
    </source>
</evidence>
<dbReference type="PROSITE" id="PS51471">
    <property type="entry name" value="FE2OG_OXY"/>
    <property type="match status" value="1"/>
</dbReference>
<dbReference type="InterPro" id="IPR029044">
    <property type="entry name" value="Nucleotide-diphossugar_trans"/>
</dbReference>
<evidence type="ECO:0000256" key="12">
    <source>
        <dbReference type="ARBA" id="ARBA00023004"/>
    </source>
</evidence>
<dbReference type="InterPro" id="IPR050757">
    <property type="entry name" value="Collagen_mod_GT25"/>
</dbReference>
<reference evidence="16" key="1">
    <citation type="submission" date="2022-03" db="EMBL/GenBank/DDBJ databases">
        <authorList>
            <person name="Martin C."/>
        </authorList>
    </citation>
    <scope>NUCLEOTIDE SEQUENCE</scope>
</reference>
<keyword evidence="12" id="KW-0408">Iron</keyword>
<comment type="cofactor">
    <cofactor evidence="2">
        <name>L-ascorbate</name>
        <dbReference type="ChEBI" id="CHEBI:38290"/>
    </cofactor>
</comment>
<keyword evidence="14" id="KW-0325">Glycoprotein</keyword>
<dbReference type="OrthoDB" id="69177at2759"/>
<dbReference type="PANTHER" id="PTHR10730:SF45">
    <property type="entry name" value="PROCOLLAGEN-LYSINE,2-OXOGLUTARATE 5-DIOXYGENASE"/>
    <property type="match status" value="1"/>
</dbReference>
<evidence type="ECO:0000256" key="15">
    <source>
        <dbReference type="ARBA" id="ARBA00047930"/>
    </source>
</evidence>
<dbReference type="GO" id="GO:0008475">
    <property type="term" value="F:procollagen-lysine 5-dioxygenase activity"/>
    <property type="evidence" value="ECO:0007669"/>
    <property type="project" value="UniProtKB-EC"/>
</dbReference>
<evidence type="ECO:0000256" key="2">
    <source>
        <dbReference type="ARBA" id="ARBA00001961"/>
    </source>
</evidence>
<dbReference type="InterPro" id="IPR057589">
    <property type="entry name" value="GT_PLOD"/>
</dbReference>
<dbReference type="InterPro" id="IPR044861">
    <property type="entry name" value="IPNS-like_FE2OG_OXY"/>
</dbReference>
<keyword evidence="9" id="KW-0847">Vitamin C</keyword>
<evidence type="ECO:0000256" key="3">
    <source>
        <dbReference type="ARBA" id="ARBA00004367"/>
    </source>
</evidence>
<comment type="subcellular location">
    <subcellularLocation>
        <location evidence="3">Endoplasmic reticulum membrane</location>
        <topology evidence="3">Peripheral membrane protein</topology>
        <orientation evidence="3">Lumenal side</orientation>
    </subcellularLocation>
    <subcellularLocation>
        <location evidence="4">Rough endoplasmic reticulum</location>
    </subcellularLocation>
</comment>
<evidence type="ECO:0000256" key="7">
    <source>
        <dbReference type="ARBA" id="ARBA00022729"/>
    </source>
</evidence>
<dbReference type="GO" id="GO:0005791">
    <property type="term" value="C:rough endoplasmic reticulum"/>
    <property type="evidence" value="ECO:0007669"/>
    <property type="project" value="UniProtKB-SubCell"/>
</dbReference>
<keyword evidence="10" id="KW-0223">Dioxygenase</keyword>
<evidence type="ECO:0000256" key="10">
    <source>
        <dbReference type="ARBA" id="ARBA00022964"/>
    </source>
</evidence>
<evidence type="ECO:0000256" key="14">
    <source>
        <dbReference type="ARBA" id="ARBA00023180"/>
    </source>
</evidence>
<dbReference type="InterPro" id="IPR006620">
    <property type="entry name" value="Pro_4_hyd_alph"/>
</dbReference>
<dbReference type="Pfam" id="PF03171">
    <property type="entry name" value="2OG-FeII_Oxy"/>
    <property type="match status" value="1"/>
</dbReference>
<evidence type="ECO:0000256" key="9">
    <source>
        <dbReference type="ARBA" id="ARBA00022896"/>
    </source>
</evidence>
<keyword evidence="7" id="KW-0732">Signal</keyword>
<dbReference type="Gene3D" id="2.60.120.620">
    <property type="entry name" value="q2cbj1_9rhob like domain"/>
    <property type="match status" value="1"/>
</dbReference>
<sequence length="739" mass="85082">MASSKFCKSLVYLYIFTYILQLGSLLAESKEAEESEELLVFTVATAETDGFKRFIRSTKKYGLSVKTLGLGEEWKGGDMEMGTGGGHKIILLKEAMEQYKDREDLIVMFTDSYDLVFTSGEKDILAAFEKMNSKVVFSAEGFCWPDRDLMDDYPLVKMTEKRYLNSGGFMGYAPQIYSILTSSAVGFEDDDQLFYTKIFLNKDLRKQLSIKLDTKNEIFQNLHGALDEVKLKFKGGSSFLYNTYSGSTPMVVHGNGPIKPEFNALNNYLVDHWTPINGCQGCKEDTISINGLKEEDHPKVLLSIFIERPTPFIKEFFEKVAALKYPKSRIDIFLHYADTYHTEDVNKFLLEHQNDYASVTQYTPESKINQWKAKNMAIDECININCQYFFMLDSEAHLDNANVLTTLIEQNRSVIAPLIMRPGKLWSNFWGAIGRDGFYKRSDDYMEIIEYRKKGIWNVPYMANVILVHGHRLEELRGAFLNGDLDPDMAFCKTLRDKGVFMYVMNKADDYGHLINSDNVDPTHVHEEMYQMFDNRQDWERKYIHPDYYKHLNELELTQPCPDVYWYPVVTPEYCEHLIEIMETHDGGKGWSGGKNEDARLAGGYENVPTVDIHMNQVGLEPHWLTFLKDYIAPVSLKAFPGFYTRSNAIMNFVVRYKPDEQPLLRPHHDSSTFTINLALNRVGVDYEGGGCRFLRYNCSITSPHRGWALMHPGRLTHYHEGLRTTSGVRYIMVSFVDP</sequence>
<evidence type="ECO:0000313" key="17">
    <source>
        <dbReference type="Proteomes" id="UP000749559"/>
    </source>
</evidence>
<dbReference type="PANTHER" id="PTHR10730">
    <property type="entry name" value="PROCOLLAGEN-LYSINE,2-OXOGLUTARATE 5-DIOXYGENASE/GLYCOSYLTRANSFERASE 25 FAMILY MEMBER"/>
    <property type="match status" value="1"/>
</dbReference>
<name>A0A8J1TT23_OWEFU</name>
<evidence type="ECO:0000256" key="6">
    <source>
        <dbReference type="ARBA" id="ARBA00022723"/>
    </source>
</evidence>
<dbReference type="PROSITE" id="PS01325">
    <property type="entry name" value="LYS_HYDROXYLASE"/>
    <property type="match status" value="1"/>
</dbReference>
<dbReference type="Proteomes" id="UP000749559">
    <property type="component" value="Unassembled WGS sequence"/>
</dbReference>
<dbReference type="Pfam" id="PF25342">
    <property type="entry name" value="GT_PLOD"/>
    <property type="match status" value="1"/>
</dbReference>
<comment type="caution">
    <text evidence="16">The sequence shown here is derived from an EMBL/GenBank/DDBJ whole genome shotgun (WGS) entry which is preliminary data.</text>
</comment>
<keyword evidence="6" id="KW-0479">Metal-binding</keyword>
<dbReference type="AlphaFoldDB" id="A0A8J1TT23"/>
<evidence type="ECO:0000256" key="11">
    <source>
        <dbReference type="ARBA" id="ARBA00023002"/>
    </source>
</evidence>
<keyword evidence="8" id="KW-0256">Endoplasmic reticulum</keyword>
<dbReference type="EC" id="1.14.11.4" evidence="5"/>
<dbReference type="GO" id="GO:0005789">
    <property type="term" value="C:endoplasmic reticulum membrane"/>
    <property type="evidence" value="ECO:0007669"/>
    <property type="project" value="UniProtKB-SubCell"/>
</dbReference>
<proteinExistence type="predicted"/>
<keyword evidence="11" id="KW-0560">Oxidoreductase</keyword>
<dbReference type="SMART" id="SM00702">
    <property type="entry name" value="P4Hc"/>
    <property type="match status" value="1"/>
</dbReference>
<dbReference type="EMBL" id="CAIIXF020000001">
    <property type="protein sequence ID" value="CAH1775740.1"/>
    <property type="molecule type" value="Genomic_DNA"/>
</dbReference>
<dbReference type="GO" id="GO:0005506">
    <property type="term" value="F:iron ion binding"/>
    <property type="evidence" value="ECO:0007669"/>
    <property type="project" value="InterPro"/>
</dbReference>
<dbReference type="GO" id="GO:0031418">
    <property type="term" value="F:L-ascorbic acid binding"/>
    <property type="evidence" value="ECO:0007669"/>
    <property type="project" value="UniProtKB-KW"/>
</dbReference>
<dbReference type="InterPro" id="IPR001006">
    <property type="entry name" value="Procol_lys_dOase"/>
</dbReference>
<accession>A0A8J1TT23</accession>
<dbReference type="InterPro" id="IPR005123">
    <property type="entry name" value="Oxoglu/Fe-dep_dioxygenase_dom"/>
</dbReference>
<gene>
    <name evidence="16" type="ORF">OFUS_LOCUS3003</name>
</gene>
<comment type="catalytic activity">
    <reaction evidence="15">
        <text>L-lysyl-[collagen] + 2-oxoglutarate + O2 = (5R)-5-hydroxy-L-lysyl-[collagen] + succinate + CO2</text>
        <dbReference type="Rhea" id="RHEA:16569"/>
        <dbReference type="Rhea" id="RHEA-COMP:12751"/>
        <dbReference type="Rhea" id="RHEA-COMP:12752"/>
        <dbReference type="ChEBI" id="CHEBI:15379"/>
        <dbReference type="ChEBI" id="CHEBI:16526"/>
        <dbReference type="ChEBI" id="CHEBI:16810"/>
        <dbReference type="ChEBI" id="CHEBI:29969"/>
        <dbReference type="ChEBI" id="CHEBI:30031"/>
        <dbReference type="ChEBI" id="CHEBI:133442"/>
        <dbReference type="EC" id="1.14.11.4"/>
    </reaction>
</comment>
<protein>
    <recommendedName>
        <fullName evidence="5">procollagen-lysine 5-dioxygenase</fullName>
        <ecNumber evidence="5">1.14.11.4</ecNumber>
    </recommendedName>
</protein>